<dbReference type="PIRSF" id="PIRSF005715">
    <property type="entry name" value="VPS45_Sec1"/>
    <property type="match status" value="1"/>
</dbReference>
<dbReference type="InterPro" id="IPR036045">
    <property type="entry name" value="Sec1-like_sf"/>
</dbReference>
<keyword evidence="2" id="KW-0175">Coiled coil</keyword>
<dbReference type="Gene3D" id="3.40.50.1910">
    <property type="match status" value="2"/>
</dbReference>
<dbReference type="PANTHER" id="PTHR11679">
    <property type="entry name" value="VESICLE PROTEIN SORTING-ASSOCIATED"/>
    <property type="match status" value="1"/>
</dbReference>
<dbReference type="SUPFAM" id="SSF56815">
    <property type="entry name" value="Sec1/munc18-like (SM) proteins"/>
    <property type="match status" value="1"/>
</dbReference>
<comment type="similarity">
    <text evidence="1">Belongs to the STXBP/unc-18/SEC1 family.</text>
</comment>
<evidence type="ECO:0000256" key="1">
    <source>
        <dbReference type="ARBA" id="ARBA00009884"/>
    </source>
</evidence>
<dbReference type="InterPro" id="IPR043127">
    <property type="entry name" value="Sec-1-like_dom3a"/>
</dbReference>
<dbReference type="InterPro" id="IPR027482">
    <property type="entry name" value="Sec1-like_dom2"/>
</dbReference>
<dbReference type="InterPro" id="IPR001619">
    <property type="entry name" value="Sec1-like"/>
</dbReference>
<name>A0ABQ7HXQ7_9MICR</name>
<dbReference type="Gene3D" id="3.90.830.10">
    <property type="entry name" value="Syntaxin Binding Protein 1, Chain A, domain 2"/>
    <property type="match status" value="1"/>
</dbReference>
<evidence type="ECO:0000313" key="3">
    <source>
        <dbReference type="EMBL" id="KAF7682962.1"/>
    </source>
</evidence>
<dbReference type="Proteomes" id="UP001516464">
    <property type="component" value="Unassembled WGS sequence"/>
</dbReference>
<feature type="coiled-coil region" evidence="2">
    <location>
        <begin position="83"/>
        <end position="110"/>
    </location>
</feature>
<comment type="caution">
    <text evidence="3">The sequence shown here is derived from an EMBL/GenBank/DDBJ whole genome shotgun (WGS) entry which is preliminary data.</text>
</comment>
<reference evidence="3 4" key="1">
    <citation type="submission" date="2019-01" db="EMBL/GenBank/DDBJ databases">
        <title>Genomes sequencing and comparative genomics of infectious freshwater microsporidia, Cucumispora dikerogammari and Thelohania contejeani.</title>
        <authorList>
            <person name="Cormier A."/>
            <person name="Giraud I."/>
            <person name="Wattier R."/>
            <person name="Teixeira M."/>
            <person name="Grandjean F."/>
            <person name="Rigaud T."/>
            <person name="Cordaux R."/>
        </authorList>
    </citation>
    <scope>NUCLEOTIDE SEQUENCE [LARGE SCALE GENOMIC DNA]</scope>
    <source>
        <strain evidence="3">T1</strain>
        <tissue evidence="3">Spores</tissue>
    </source>
</reference>
<sequence>MNIKEITKNKIINDVLKYGHNKDSWRVLNYHETTAHLLTMLFSNTEILTHNILTTQRIDDHRRKPIYTYDQLYFIDGCDEKIVKQLVKEIKSEIKQIKKKQKQNEKKRKDPMECELEEASDIHIHVVSISLIPKKQKEKLTEMGVELKEIFLEFLPVEKRVFKVGSDDKLISFIKFFGLHPEVHFVGEMSRELAMEIEEKLKAETRGRQGQLIIIDRCVDLFTPLIHFFTFQAILNDYGMVEGNICGETNLEKYELWDQIKYTHIAEINQILSEKAKKLSGGMKKLNEKLDVKGLSALVLEAPDNIKLKESVALFVDLLEKCFNKYSEDKINIVGEIEQNIATRFNTNGSKYRNGMEDFMRIIKSDEISRQDKLRLYLCLSAAGVELQENEKKFIIEGGYLSHHELDLDIGNSLVRMKERPRGYRYDMSRYVPVIDNIINSFCNKKSGLAKIESIGGDGGSPMDIKSLRKSEFVFMRKNSLAVKKENILCVFIRGGISYPEIAVADRLSKALKIEIVLGSNFVVTPATFIENLKNKQK</sequence>
<keyword evidence="4" id="KW-1185">Reference proteome</keyword>
<organism evidence="3 4">
    <name type="scientific">Astathelohania contejeani</name>
    <dbReference type="NCBI Taxonomy" id="164912"/>
    <lineage>
        <taxon>Eukaryota</taxon>
        <taxon>Fungi</taxon>
        <taxon>Fungi incertae sedis</taxon>
        <taxon>Microsporidia</taxon>
        <taxon>Astathelohaniidae</taxon>
        <taxon>Astathelohania</taxon>
    </lineage>
</organism>
<gene>
    <name evidence="3" type="primary">Stxbp1</name>
    <name evidence="3" type="ORF">TCON_1823</name>
</gene>
<accession>A0ABQ7HXQ7</accession>
<evidence type="ECO:0000313" key="4">
    <source>
        <dbReference type="Proteomes" id="UP001516464"/>
    </source>
</evidence>
<dbReference type="EMBL" id="SBIQ01000150">
    <property type="protein sequence ID" value="KAF7682962.1"/>
    <property type="molecule type" value="Genomic_DNA"/>
</dbReference>
<evidence type="ECO:0000256" key="2">
    <source>
        <dbReference type="SAM" id="Coils"/>
    </source>
</evidence>
<dbReference type="Pfam" id="PF00995">
    <property type="entry name" value="Sec1"/>
    <property type="match status" value="1"/>
</dbReference>
<dbReference type="Gene3D" id="1.25.40.60">
    <property type="match status" value="1"/>
</dbReference>
<dbReference type="InterPro" id="IPR043154">
    <property type="entry name" value="Sec-1-like_dom1"/>
</dbReference>
<protein>
    <submittedName>
        <fullName evidence="3">Syntaxin-binding protein 1</fullName>
    </submittedName>
</protein>
<dbReference type="Gene3D" id="3.40.50.2060">
    <property type="match status" value="1"/>
</dbReference>
<proteinExistence type="inferred from homology"/>